<dbReference type="PANTHER" id="PTHR44846">
    <property type="entry name" value="MANNOSYL-D-GLYCERATE TRANSPORT/METABOLISM SYSTEM REPRESSOR MNGR-RELATED"/>
    <property type="match status" value="1"/>
</dbReference>
<dbReference type="EMBL" id="BMIG01000003">
    <property type="protein sequence ID" value="GGA91926.1"/>
    <property type="molecule type" value="Genomic_DNA"/>
</dbReference>
<keyword evidence="2" id="KW-0238">DNA-binding</keyword>
<dbReference type="Gene3D" id="1.10.10.10">
    <property type="entry name" value="Winged helix-like DNA-binding domain superfamily/Winged helix DNA-binding domain"/>
    <property type="match status" value="1"/>
</dbReference>
<dbReference type="SMART" id="SM00866">
    <property type="entry name" value="UTRA"/>
    <property type="match status" value="1"/>
</dbReference>
<dbReference type="PRINTS" id="PR00035">
    <property type="entry name" value="HTHGNTR"/>
</dbReference>
<dbReference type="SUPFAM" id="SSF64288">
    <property type="entry name" value="Chorismate lyase-like"/>
    <property type="match status" value="1"/>
</dbReference>
<dbReference type="PROSITE" id="PS50949">
    <property type="entry name" value="HTH_GNTR"/>
    <property type="match status" value="1"/>
</dbReference>
<dbReference type="InterPro" id="IPR036388">
    <property type="entry name" value="WH-like_DNA-bd_sf"/>
</dbReference>
<name>A0A916SB57_9BURK</name>
<dbReference type="InterPro" id="IPR050679">
    <property type="entry name" value="Bact_HTH_transcr_reg"/>
</dbReference>
<dbReference type="GO" id="GO:0003700">
    <property type="term" value="F:DNA-binding transcription factor activity"/>
    <property type="evidence" value="ECO:0007669"/>
    <property type="project" value="InterPro"/>
</dbReference>
<dbReference type="AlphaFoldDB" id="A0A916SB57"/>
<gene>
    <name evidence="5" type="ORF">GCM10011496_11110</name>
</gene>
<protein>
    <submittedName>
        <fullName evidence="5">Phosphonate metabolism transcriptional regulator PhnF</fullName>
    </submittedName>
</protein>
<dbReference type="SUPFAM" id="SSF46785">
    <property type="entry name" value="Winged helix' DNA-binding domain"/>
    <property type="match status" value="1"/>
</dbReference>
<evidence type="ECO:0000256" key="2">
    <source>
        <dbReference type="ARBA" id="ARBA00023125"/>
    </source>
</evidence>
<feature type="domain" description="HTH gntR-type" evidence="4">
    <location>
        <begin position="17"/>
        <end position="85"/>
    </location>
</feature>
<dbReference type="InterPro" id="IPR012702">
    <property type="entry name" value="CP_lyase_PhnF"/>
</dbReference>
<sequence>MTSERTFPSAPGRRSGVAVWKQIADTLSTEIRNRAFSASGRLPSENELSLRFGVNRHTLRQAVAALQLDGLVRIEPGRGTFVQHELLDYVLSRRTRFSENLQRQGLLPSKQLLTAREMTAPERAAHELRLDKGTKVLMVEMLDEANNQPIALATAYYPAARFAGLLEMLNDGTSTTDILRHFGVADYVRAESRITTQMPSDETARLLKQATSRPVLSVECLDVDMDGRPIKYGETVFCGDRVQLVVSAGRDAGESA</sequence>
<dbReference type="InterPro" id="IPR000524">
    <property type="entry name" value="Tscrpt_reg_HTH_GntR"/>
</dbReference>
<evidence type="ECO:0000256" key="1">
    <source>
        <dbReference type="ARBA" id="ARBA00023015"/>
    </source>
</evidence>
<evidence type="ECO:0000313" key="5">
    <source>
        <dbReference type="EMBL" id="GGA91926.1"/>
    </source>
</evidence>
<dbReference type="GO" id="GO:0045892">
    <property type="term" value="P:negative regulation of DNA-templated transcription"/>
    <property type="evidence" value="ECO:0007669"/>
    <property type="project" value="TreeGrafter"/>
</dbReference>
<organism evidence="5 6">
    <name type="scientific">Polaromonas eurypsychrophila</name>
    <dbReference type="NCBI Taxonomy" id="1614635"/>
    <lineage>
        <taxon>Bacteria</taxon>
        <taxon>Pseudomonadati</taxon>
        <taxon>Pseudomonadota</taxon>
        <taxon>Betaproteobacteria</taxon>
        <taxon>Burkholderiales</taxon>
        <taxon>Comamonadaceae</taxon>
        <taxon>Polaromonas</taxon>
    </lineage>
</organism>
<evidence type="ECO:0000313" key="6">
    <source>
        <dbReference type="Proteomes" id="UP000620596"/>
    </source>
</evidence>
<comment type="caution">
    <text evidence="5">The sequence shown here is derived from an EMBL/GenBank/DDBJ whole genome shotgun (WGS) entry which is preliminary data.</text>
</comment>
<reference evidence="5" key="1">
    <citation type="journal article" date="2014" name="Int. J. Syst. Evol. Microbiol.">
        <title>Complete genome sequence of Corynebacterium casei LMG S-19264T (=DSM 44701T), isolated from a smear-ripened cheese.</title>
        <authorList>
            <consortium name="US DOE Joint Genome Institute (JGI-PGF)"/>
            <person name="Walter F."/>
            <person name="Albersmeier A."/>
            <person name="Kalinowski J."/>
            <person name="Ruckert C."/>
        </authorList>
    </citation>
    <scope>NUCLEOTIDE SEQUENCE</scope>
    <source>
        <strain evidence="5">CGMCC 1.15322</strain>
    </source>
</reference>
<dbReference type="Pfam" id="PF00392">
    <property type="entry name" value="GntR"/>
    <property type="match status" value="1"/>
</dbReference>
<dbReference type="InterPro" id="IPR036390">
    <property type="entry name" value="WH_DNA-bd_sf"/>
</dbReference>
<dbReference type="CDD" id="cd07377">
    <property type="entry name" value="WHTH_GntR"/>
    <property type="match status" value="1"/>
</dbReference>
<keyword evidence="6" id="KW-1185">Reference proteome</keyword>
<dbReference type="Proteomes" id="UP000620596">
    <property type="component" value="Unassembled WGS sequence"/>
</dbReference>
<proteinExistence type="predicted"/>
<accession>A0A916SB57</accession>
<keyword evidence="1" id="KW-0805">Transcription regulation</keyword>
<reference evidence="5" key="2">
    <citation type="submission" date="2020-09" db="EMBL/GenBank/DDBJ databases">
        <authorList>
            <person name="Sun Q."/>
            <person name="Zhou Y."/>
        </authorList>
    </citation>
    <scope>NUCLEOTIDE SEQUENCE</scope>
    <source>
        <strain evidence="5">CGMCC 1.15322</strain>
    </source>
</reference>
<dbReference type="Pfam" id="PF07702">
    <property type="entry name" value="UTRA"/>
    <property type="match status" value="1"/>
</dbReference>
<dbReference type="GO" id="GO:0003677">
    <property type="term" value="F:DNA binding"/>
    <property type="evidence" value="ECO:0007669"/>
    <property type="project" value="UniProtKB-KW"/>
</dbReference>
<dbReference type="NCBIfam" id="TIGR02325">
    <property type="entry name" value="C_P_lyase_phnF"/>
    <property type="match status" value="1"/>
</dbReference>
<dbReference type="InterPro" id="IPR011663">
    <property type="entry name" value="UTRA"/>
</dbReference>
<dbReference type="PANTHER" id="PTHR44846:SF1">
    <property type="entry name" value="MANNOSYL-D-GLYCERATE TRANSPORT_METABOLISM SYSTEM REPRESSOR MNGR-RELATED"/>
    <property type="match status" value="1"/>
</dbReference>
<evidence type="ECO:0000256" key="3">
    <source>
        <dbReference type="ARBA" id="ARBA00023163"/>
    </source>
</evidence>
<evidence type="ECO:0000259" key="4">
    <source>
        <dbReference type="PROSITE" id="PS50949"/>
    </source>
</evidence>
<keyword evidence="3" id="KW-0804">Transcription</keyword>
<dbReference type="Gene3D" id="3.40.1410.10">
    <property type="entry name" value="Chorismate lyase-like"/>
    <property type="match status" value="1"/>
</dbReference>
<dbReference type="InterPro" id="IPR028978">
    <property type="entry name" value="Chorismate_lyase_/UTRA_dom_sf"/>
</dbReference>
<dbReference type="SMART" id="SM00345">
    <property type="entry name" value="HTH_GNTR"/>
    <property type="match status" value="1"/>
</dbReference>